<sequence length="184" mass="20199">MGPQVAHRRLRSAVAADQQVAAEGNHADDGHDLDDRKPELGLAKDFDVGQVDQVDQDEEARGRDPGRDVRRPVVDVFADRSQLRHAHQDVQDPAVPARQEAGETAPVLVREVTEGTGHRLFDNHFAELAHDHESNEAADGVAEDHRRTSGFQYAGRAEEQSGTDRATEGDQLNMTIFQAALQLA</sequence>
<evidence type="ECO:0000313" key="3">
    <source>
        <dbReference type="Proteomes" id="UP000381093"/>
    </source>
</evidence>
<reference evidence="2 3" key="1">
    <citation type="submission" date="2019-09" db="EMBL/GenBank/DDBJ databases">
        <authorList>
            <person name="Chandra G."/>
            <person name="Truman W A."/>
        </authorList>
    </citation>
    <scope>NUCLEOTIDE SEQUENCE [LARGE SCALE GENOMIC DNA]</scope>
    <source>
        <strain evidence="2">PS710</strain>
    </source>
</reference>
<dbReference type="EMBL" id="CABVHW010000084">
    <property type="protein sequence ID" value="VVO45206.1"/>
    <property type="molecule type" value="Genomic_DNA"/>
</dbReference>
<gene>
    <name evidence="2" type="ORF">PS710_06595</name>
</gene>
<evidence type="ECO:0000313" key="2">
    <source>
        <dbReference type="EMBL" id="VVO45206.1"/>
    </source>
</evidence>
<dbReference type="AlphaFoldDB" id="A0A5E7G0Q0"/>
<protein>
    <submittedName>
        <fullName evidence="2">Uncharacterized protein</fullName>
    </submittedName>
</protein>
<feature type="compositionally biased region" description="Basic and acidic residues" evidence="1">
    <location>
        <begin position="25"/>
        <end position="47"/>
    </location>
</feature>
<feature type="compositionally biased region" description="Basic residues" evidence="1">
    <location>
        <begin position="1"/>
        <end position="11"/>
    </location>
</feature>
<evidence type="ECO:0000256" key="1">
    <source>
        <dbReference type="SAM" id="MobiDB-lite"/>
    </source>
</evidence>
<dbReference type="Proteomes" id="UP000381093">
    <property type="component" value="Unassembled WGS sequence"/>
</dbReference>
<feature type="compositionally biased region" description="Basic and acidic residues" evidence="1">
    <location>
        <begin position="59"/>
        <end position="90"/>
    </location>
</feature>
<proteinExistence type="predicted"/>
<feature type="region of interest" description="Disordered" evidence="1">
    <location>
        <begin position="1"/>
        <end position="103"/>
    </location>
</feature>
<organism evidence="2 3">
    <name type="scientific">Pseudomonas fluorescens</name>
    <dbReference type="NCBI Taxonomy" id="294"/>
    <lineage>
        <taxon>Bacteria</taxon>
        <taxon>Pseudomonadati</taxon>
        <taxon>Pseudomonadota</taxon>
        <taxon>Gammaproteobacteria</taxon>
        <taxon>Pseudomonadales</taxon>
        <taxon>Pseudomonadaceae</taxon>
        <taxon>Pseudomonas</taxon>
    </lineage>
</organism>
<accession>A0A5E7G0Q0</accession>
<name>A0A5E7G0Q0_PSEFL</name>